<evidence type="ECO:0000313" key="1">
    <source>
        <dbReference type="EMBL" id="WDI78353.1"/>
    </source>
</evidence>
<sequence length="112" mass="13265">MKKINKIIILSIILLLNTSCKKQDEIKGTINNYTYYLKSFDLKKLKTPKNIYLIINNNINYLISIKKNKNKIGKELNIYPPQILSKLNYKNDFFSKKIKKTKKIDKILKKNN</sequence>
<dbReference type="RefSeq" id="WP_274360378.1">
    <property type="nucleotide sequence ID" value="NZ_CP110496.1"/>
</dbReference>
<protein>
    <recommendedName>
        <fullName evidence="3">Lipoprotein</fullName>
    </recommendedName>
</protein>
<evidence type="ECO:0000313" key="2">
    <source>
        <dbReference type="Proteomes" id="UP001214992"/>
    </source>
</evidence>
<dbReference type="EMBL" id="CP110496">
    <property type="protein sequence ID" value="WDI78353.1"/>
    <property type="molecule type" value="Genomic_DNA"/>
</dbReference>
<dbReference type="AlphaFoldDB" id="A0AAX3N7H5"/>
<organism evidence="1 2">
    <name type="scientific">Candidatus Purcelliella pentastirinorum</name>
    <dbReference type="NCBI Taxonomy" id="472834"/>
    <lineage>
        <taxon>Bacteria</taxon>
        <taxon>Pseudomonadati</taxon>
        <taxon>Pseudomonadota</taxon>
        <taxon>Gammaproteobacteria</taxon>
        <taxon>Enterobacterales</taxon>
        <taxon>Enterobacteriaceae</taxon>
        <taxon>Candidatus Purcelliella</taxon>
    </lineage>
</organism>
<dbReference type="Proteomes" id="UP001214992">
    <property type="component" value="Chromosome"/>
</dbReference>
<proteinExistence type="predicted"/>
<evidence type="ECO:0008006" key="3">
    <source>
        <dbReference type="Google" id="ProtNLM"/>
    </source>
</evidence>
<accession>A0AAX3N7H5</accession>
<gene>
    <name evidence="1" type="ORF">ONB71_01385</name>
</gene>
<reference evidence="1" key="1">
    <citation type="submission" date="2022-11" db="EMBL/GenBank/DDBJ databases">
        <title>Genomic comparisons reveal selection pressure and functional variation between nutritional endosymbionts of cave-adapted and epigean Hawaiian planthoppers.</title>
        <authorList>
            <person name="Gossett J.M."/>
            <person name="Porter M.L."/>
            <person name="Vasquez Y."/>
            <person name="Bennett G.M."/>
            <person name="Chong R.A."/>
        </authorList>
    </citation>
    <scope>NUCLEOTIDE SEQUENCE</scope>
    <source>
        <strain evidence="1">OPOL2</strain>
    </source>
</reference>
<name>A0AAX3N7H5_9ENTR</name>